<keyword evidence="10" id="KW-1185">Reference proteome</keyword>
<protein>
    <submittedName>
        <fullName evidence="9">Muscle M-line assembly protein unc-89-like</fullName>
    </submittedName>
</protein>
<dbReference type="PANTHER" id="PTHR47633">
    <property type="entry name" value="IMMUNOGLOBULIN"/>
    <property type="match status" value="1"/>
</dbReference>
<dbReference type="STRING" id="418985.A0A1V9WZX9"/>
<proteinExistence type="inferred from homology"/>
<keyword evidence="3" id="KW-0963">Cytoplasm</keyword>
<dbReference type="OrthoDB" id="6070751at2759"/>
<comment type="caution">
    <text evidence="9">The sequence shown here is derived from an EMBL/GenBank/DDBJ whole genome shotgun (WGS) entry which is preliminary data.</text>
</comment>
<dbReference type="Pfam" id="PF07679">
    <property type="entry name" value="I-set"/>
    <property type="match status" value="2"/>
</dbReference>
<dbReference type="SMART" id="SM00408">
    <property type="entry name" value="IGc2"/>
    <property type="match status" value="2"/>
</dbReference>
<dbReference type="GO" id="GO:0030017">
    <property type="term" value="C:sarcomere"/>
    <property type="evidence" value="ECO:0007669"/>
    <property type="project" value="UniProtKB-SubCell"/>
</dbReference>
<reference evidence="9 10" key="1">
    <citation type="journal article" date="2017" name="Gigascience">
        <title>Draft genome of the honey bee ectoparasitic mite, Tropilaelaps mercedesae, is shaped by the parasitic life history.</title>
        <authorList>
            <person name="Dong X."/>
            <person name="Armstrong S.D."/>
            <person name="Xia D."/>
            <person name="Makepeace B.L."/>
            <person name="Darby A.C."/>
            <person name="Kadowaki T."/>
        </authorList>
    </citation>
    <scope>NUCLEOTIDE SEQUENCE [LARGE SCALE GENOMIC DNA]</scope>
    <source>
        <strain evidence="9">Wuxi-XJTLU</strain>
    </source>
</reference>
<dbReference type="SUPFAM" id="SSF48726">
    <property type="entry name" value="Immunoglobulin"/>
    <property type="match status" value="2"/>
</dbReference>
<dbReference type="PROSITE" id="PS50835">
    <property type="entry name" value="IG_LIKE"/>
    <property type="match status" value="2"/>
</dbReference>
<feature type="domain" description="Ig-like" evidence="8">
    <location>
        <begin position="90"/>
        <end position="180"/>
    </location>
</feature>
<evidence type="ECO:0000259" key="8">
    <source>
        <dbReference type="PROSITE" id="PS50835"/>
    </source>
</evidence>
<evidence type="ECO:0000256" key="1">
    <source>
        <dbReference type="ARBA" id="ARBA00004204"/>
    </source>
</evidence>
<dbReference type="FunFam" id="2.60.40.10:FF:000425">
    <property type="entry name" value="Myosin light chain kinase"/>
    <property type="match status" value="1"/>
</dbReference>
<comment type="subcellular location">
    <subcellularLocation>
        <location evidence="1">Cytoplasm</location>
        <location evidence="1">Myofibril</location>
        <location evidence="1">Sarcomere</location>
    </subcellularLocation>
</comment>
<evidence type="ECO:0000256" key="7">
    <source>
        <dbReference type="SAM" id="MobiDB-lite"/>
    </source>
</evidence>
<organism evidence="9 10">
    <name type="scientific">Tropilaelaps mercedesae</name>
    <dbReference type="NCBI Taxonomy" id="418985"/>
    <lineage>
        <taxon>Eukaryota</taxon>
        <taxon>Metazoa</taxon>
        <taxon>Ecdysozoa</taxon>
        <taxon>Arthropoda</taxon>
        <taxon>Chelicerata</taxon>
        <taxon>Arachnida</taxon>
        <taxon>Acari</taxon>
        <taxon>Parasitiformes</taxon>
        <taxon>Mesostigmata</taxon>
        <taxon>Gamasina</taxon>
        <taxon>Dermanyssoidea</taxon>
        <taxon>Laelapidae</taxon>
        <taxon>Tropilaelaps</taxon>
    </lineage>
</organism>
<gene>
    <name evidence="9" type="ORF">BIW11_02304</name>
</gene>
<evidence type="ECO:0000256" key="2">
    <source>
        <dbReference type="ARBA" id="ARBA00006692"/>
    </source>
</evidence>
<keyword evidence="5" id="KW-1015">Disulfide bond</keyword>
<keyword evidence="6" id="KW-0393">Immunoglobulin domain</keyword>
<sequence>VVERVTADEELRIKDDEVSTRIEVTQEDDANRTATTTGGTESLRSGSITSVDDELLSVASNFELEPDLVVSTTVSDLEPRGTSPTSGEKPKFVRTLRGISIHQNDTATLECVIESEPAPQLKWLKNNVPVRKGPRITQLSDAKTGKHTLTITNAQVEDAAMYTIVASNPSGTTSCSAPFNVRTASGRADSRPTSPGGTELPFAPVFKVKLKDTELLEGTSVRFELVVHGFPTPEVAFYKDGEPLQMDDRTRVHYENKEVFELIIDHVTEADSAVYSCVAMNSEGCDSTAGCITVTSG</sequence>
<keyword evidence="4" id="KW-0677">Repeat</keyword>
<dbReference type="SMART" id="SM00409">
    <property type="entry name" value="IG"/>
    <property type="match status" value="2"/>
</dbReference>
<dbReference type="InterPro" id="IPR036179">
    <property type="entry name" value="Ig-like_dom_sf"/>
</dbReference>
<evidence type="ECO:0000313" key="9">
    <source>
        <dbReference type="EMBL" id="OQR66737.1"/>
    </source>
</evidence>
<dbReference type="InterPro" id="IPR003599">
    <property type="entry name" value="Ig_sub"/>
</dbReference>
<dbReference type="AlphaFoldDB" id="A0A1V9WZX9"/>
<dbReference type="InterPro" id="IPR007110">
    <property type="entry name" value="Ig-like_dom"/>
</dbReference>
<dbReference type="InterPro" id="IPR003598">
    <property type="entry name" value="Ig_sub2"/>
</dbReference>
<dbReference type="PANTHER" id="PTHR47633:SF16">
    <property type="entry name" value="CAVP-TARGET PROTEIN-LIKE"/>
    <property type="match status" value="1"/>
</dbReference>
<evidence type="ECO:0000256" key="3">
    <source>
        <dbReference type="ARBA" id="ARBA00022490"/>
    </source>
</evidence>
<name>A0A1V9WZX9_9ACAR</name>
<feature type="domain" description="Ig-like" evidence="8">
    <location>
        <begin position="204"/>
        <end position="293"/>
    </location>
</feature>
<comment type="similarity">
    <text evidence="2">Belongs to the protein kinase superfamily. CAMK Ser/Thr protein kinase family.</text>
</comment>
<feature type="region of interest" description="Disordered" evidence="7">
    <location>
        <begin position="22"/>
        <end position="46"/>
    </location>
</feature>
<dbReference type="Gene3D" id="2.60.40.10">
    <property type="entry name" value="Immunoglobulins"/>
    <property type="match status" value="2"/>
</dbReference>
<dbReference type="InParanoid" id="A0A1V9WZX9"/>
<feature type="non-terminal residue" evidence="9">
    <location>
        <position position="1"/>
    </location>
</feature>
<evidence type="ECO:0000256" key="4">
    <source>
        <dbReference type="ARBA" id="ARBA00022737"/>
    </source>
</evidence>
<dbReference type="FunFam" id="2.60.40.10:FF:000345">
    <property type="entry name" value="Muscle M-line assembly protein unc-89"/>
    <property type="match status" value="1"/>
</dbReference>
<accession>A0A1V9WZX9</accession>
<dbReference type="EMBL" id="MNPL01031254">
    <property type="protein sequence ID" value="OQR66737.1"/>
    <property type="molecule type" value="Genomic_DNA"/>
</dbReference>
<evidence type="ECO:0000313" key="10">
    <source>
        <dbReference type="Proteomes" id="UP000192247"/>
    </source>
</evidence>
<dbReference type="InterPro" id="IPR013098">
    <property type="entry name" value="Ig_I-set"/>
</dbReference>
<feature type="compositionally biased region" description="Polar residues" evidence="7">
    <location>
        <begin position="32"/>
        <end position="46"/>
    </location>
</feature>
<dbReference type="Proteomes" id="UP000192247">
    <property type="component" value="Unassembled WGS sequence"/>
</dbReference>
<evidence type="ECO:0000256" key="5">
    <source>
        <dbReference type="ARBA" id="ARBA00023157"/>
    </source>
</evidence>
<dbReference type="GO" id="GO:0004672">
    <property type="term" value="F:protein kinase activity"/>
    <property type="evidence" value="ECO:0007669"/>
    <property type="project" value="TreeGrafter"/>
</dbReference>
<dbReference type="InterPro" id="IPR013783">
    <property type="entry name" value="Ig-like_fold"/>
</dbReference>
<evidence type="ECO:0000256" key="6">
    <source>
        <dbReference type="ARBA" id="ARBA00023319"/>
    </source>
</evidence>